<keyword evidence="4" id="KW-0560">Oxidoreductase</keyword>
<sequence>MTGFDPVAYAIPGFVALIAAEMVWAARRDPAAYKPRDTAVSLLLGLGSVAAGLATGAIVLALADALYALRVATLGWAWWVWAACFVLDDLAYYLWHRTAHRVRWFWAAHVNHHSSQHYNLSTALRQPWTGFLSASFAFRLPLVLLGFPPAMVLTCGAFNLIYQFWIHTTAIGRLPRWIEAVFNTPSHHRVHHGIHPLYLDRNYAGVLIVWDRLFGTFQPERDDLRIHYGLVHQLGSFNLLRAAFHEWLGIAADLWRAPWRAKLGYLFGPPGWSHDGSRRSSDDIKRAWQEPAAKHEAGSGH</sequence>
<keyword evidence="11" id="KW-1185">Reference proteome</keyword>
<dbReference type="GO" id="GO:0008610">
    <property type="term" value="P:lipid biosynthetic process"/>
    <property type="evidence" value="ECO:0007669"/>
    <property type="project" value="InterPro"/>
</dbReference>
<feature type="transmembrane region" description="Helical" evidence="8">
    <location>
        <begin position="75"/>
        <end position="95"/>
    </location>
</feature>
<keyword evidence="2 8" id="KW-0812">Transmembrane</keyword>
<feature type="domain" description="Fatty acid hydroxylase" evidence="9">
    <location>
        <begin position="81"/>
        <end position="216"/>
    </location>
</feature>
<dbReference type="GO" id="GO:0016020">
    <property type="term" value="C:membrane"/>
    <property type="evidence" value="ECO:0007669"/>
    <property type="project" value="GOC"/>
</dbReference>
<keyword evidence="3 8" id="KW-1133">Transmembrane helix</keyword>
<gene>
    <name evidence="10" type="ORF">H7F53_16970</name>
</gene>
<dbReference type="Proteomes" id="UP000551327">
    <property type="component" value="Unassembled WGS sequence"/>
</dbReference>
<keyword evidence="6 8" id="KW-0472">Membrane</keyword>
<dbReference type="GO" id="GO:0005506">
    <property type="term" value="F:iron ion binding"/>
    <property type="evidence" value="ECO:0007669"/>
    <property type="project" value="InterPro"/>
</dbReference>
<dbReference type="InterPro" id="IPR006694">
    <property type="entry name" value="Fatty_acid_hydroxylase"/>
</dbReference>
<evidence type="ECO:0000259" key="9">
    <source>
        <dbReference type="Pfam" id="PF04116"/>
    </source>
</evidence>
<dbReference type="PANTHER" id="PTHR21624">
    <property type="entry name" value="STEROL DESATURASE-RELATED PROTEIN"/>
    <property type="match status" value="1"/>
</dbReference>
<name>A0A7X1G1B5_9SPHN</name>
<evidence type="ECO:0000256" key="3">
    <source>
        <dbReference type="ARBA" id="ARBA00022989"/>
    </source>
</evidence>
<evidence type="ECO:0000256" key="6">
    <source>
        <dbReference type="ARBA" id="ARBA00023136"/>
    </source>
</evidence>
<comment type="subcellular location">
    <subcellularLocation>
        <location evidence="1">Endomembrane system</location>
        <topology evidence="1">Multi-pass membrane protein</topology>
    </subcellularLocation>
</comment>
<reference evidence="10 11" key="1">
    <citation type="submission" date="2020-08" db="EMBL/GenBank/DDBJ databases">
        <title>The genome sequence of type strain Novosphingobium piscinae KCTC 42194.</title>
        <authorList>
            <person name="Liu Y."/>
        </authorList>
    </citation>
    <scope>NUCLEOTIDE SEQUENCE [LARGE SCALE GENOMIC DNA]</scope>
    <source>
        <strain evidence="10 11">KCTC 42194</strain>
    </source>
</reference>
<evidence type="ECO:0000313" key="10">
    <source>
        <dbReference type="EMBL" id="MBC2670848.1"/>
    </source>
</evidence>
<evidence type="ECO:0000256" key="8">
    <source>
        <dbReference type="SAM" id="Phobius"/>
    </source>
</evidence>
<accession>A0A7X1G1B5</accession>
<feature type="region of interest" description="Disordered" evidence="7">
    <location>
        <begin position="274"/>
        <end position="301"/>
    </location>
</feature>
<feature type="transmembrane region" description="Helical" evidence="8">
    <location>
        <begin position="142"/>
        <end position="165"/>
    </location>
</feature>
<feature type="compositionally biased region" description="Basic and acidic residues" evidence="7">
    <location>
        <begin position="275"/>
        <end position="301"/>
    </location>
</feature>
<dbReference type="AlphaFoldDB" id="A0A7X1G1B5"/>
<dbReference type="EMBL" id="JACLAX010000032">
    <property type="protein sequence ID" value="MBC2670848.1"/>
    <property type="molecule type" value="Genomic_DNA"/>
</dbReference>
<dbReference type="InterPro" id="IPR051689">
    <property type="entry name" value="Sterol_desaturase/TMEM195"/>
</dbReference>
<dbReference type="GO" id="GO:0012505">
    <property type="term" value="C:endomembrane system"/>
    <property type="evidence" value="ECO:0007669"/>
    <property type="project" value="UniProtKB-SubCell"/>
</dbReference>
<feature type="transmembrane region" description="Helical" evidence="8">
    <location>
        <begin position="38"/>
        <end position="63"/>
    </location>
</feature>
<evidence type="ECO:0000256" key="2">
    <source>
        <dbReference type="ARBA" id="ARBA00022692"/>
    </source>
</evidence>
<evidence type="ECO:0000256" key="4">
    <source>
        <dbReference type="ARBA" id="ARBA00023002"/>
    </source>
</evidence>
<dbReference type="RefSeq" id="WP_185680703.1">
    <property type="nucleotide sequence ID" value="NZ_JACLAX010000032.1"/>
</dbReference>
<keyword evidence="5" id="KW-0443">Lipid metabolism</keyword>
<proteinExistence type="predicted"/>
<evidence type="ECO:0000313" key="11">
    <source>
        <dbReference type="Proteomes" id="UP000551327"/>
    </source>
</evidence>
<organism evidence="10 11">
    <name type="scientific">Novosphingobium piscinae</name>
    <dbReference type="NCBI Taxonomy" id="1507448"/>
    <lineage>
        <taxon>Bacteria</taxon>
        <taxon>Pseudomonadati</taxon>
        <taxon>Pseudomonadota</taxon>
        <taxon>Alphaproteobacteria</taxon>
        <taxon>Sphingomonadales</taxon>
        <taxon>Sphingomonadaceae</taxon>
        <taxon>Novosphingobium</taxon>
    </lineage>
</organism>
<evidence type="ECO:0000256" key="5">
    <source>
        <dbReference type="ARBA" id="ARBA00023098"/>
    </source>
</evidence>
<comment type="caution">
    <text evidence="10">The sequence shown here is derived from an EMBL/GenBank/DDBJ whole genome shotgun (WGS) entry which is preliminary data.</text>
</comment>
<dbReference type="PANTHER" id="PTHR21624:SF1">
    <property type="entry name" value="ALKYLGLYCEROL MONOOXYGENASE"/>
    <property type="match status" value="1"/>
</dbReference>
<dbReference type="GO" id="GO:0006643">
    <property type="term" value="P:membrane lipid metabolic process"/>
    <property type="evidence" value="ECO:0007669"/>
    <property type="project" value="TreeGrafter"/>
</dbReference>
<dbReference type="GO" id="GO:0050479">
    <property type="term" value="F:glyceryl-ether monooxygenase activity"/>
    <property type="evidence" value="ECO:0007669"/>
    <property type="project" value="TreeGrafter"/>
</dbReference>
<evidence type="ECO:0000256" key="7">
    <source>
        <dbReference type="SAM" id="MobiDB-lite"/>
    </source>
</evidence>
<dbReference type="Pfam" id="PF04116">
    <property type="entry name" value="FA_hydroxylase"/>
    <property type="match status" value="1"/>
</dbReference>
<feature type="transmembrane region" description="Helical" evidence="8">
    <location>
        <begin position="6"/>
        <end position="26"/>
    </location>
</feature>
<protein>
    <submittedName>
        <fullName evidence="10">Sterol desaturase family protein</fullName>
    </submittedName>
</protein>
<evidence type="ECO:0000256" key="1">
    <source>
        <dbReference type="ARBA" id="ARBA00004127"/>
    </source>
</evidence>